<dbReference type="CDD" id="cd23837">
    <property type="entry name" value="UBCc_UBE2O"/>
    <property type="match status" value="1"/>
</dbReference>
<protein>
    <recommendedName>
        <fullName evidence="1">E2 ubiquitin-conjugating enzyme</fullName>
        <ecNumber evidence="1">2.3.2.23</ecNumber>
    </recommendedName>
</protein>
<dbReference type="PROSITE" id="PS50127">
    <property type="entry name" value="UBC_2"/>
    <property type="match status" value="1"/>
</dbReference>
<dbReference type="SMART" id="SM00212">
    <property type="entry name" value="UBCc"/>
    <property type="match status" value="1"/>
</dbReference>
<evidence type="ECO:0000256" key="2">
    <source>
        <dbReference type="ARBA" id="ARBA00022679"/>
    </source>
</evidence>
<evidence type="ECO:0000256" key="3">
    <source>
        <dbReference type="ARBA" id="ARBA00022741"/>
    </source>
</evidence>
<dbReference type="EC" id="2.3.2.23" evidence="1"/>
<keyword evidence="8" id="KW-1185">Reference proteome</keyword>
<evidence type="ECO:0000256" key="5">
    <source>
        <dbReference type="ARBA" id="ARBA00022840"/>
    </source>
</evidence>
<evidence type="ECO:0000256" key="4">
    <source>
        <dbReference type="ARBA" id="ARBA00022786"/>
    </source>
</evidence>
<comment type="caution">
    <text evidence="7">The sequence shown here is derived from an EMBL/GenBank/DDBJ whole genome shotgun (WGS) entry which is preliminary data.</text>
</comment>
<gene>
    <name evidence="7" type="ORF">LITE_LOCUS43909</name>
</gene>
<evidence type="ECO:0000256" key="1">
    <source>
        <dbReference type="ARBA" id="ARBA00012486"/>
    </source>
</evidence>
<dbReference type="InterPro" id="IPR000608">
    <property type="entry name" value="UBC"/>
</dbReference>
<evidence type="ECO:0000313" key="8">
    <source>
        <dbReference type="Proteomes" id="UP001154282"/>
    </source>
</evidence>
<proteinExistence type="predicted"/>
<evidence type="ECO:0000313" key="7">
    <source>
        <dbReference type="EMBL" id="CAI0546314.1"/>
    </source>
</evidence>
<keyword evidence="2" id="KW-0808">Transferase</keyword>
<feature type="domain" description="UBC core" evidence="6">
    <location>
        <begin position="5"/>
        <end position="165"/>
    </location>
</feature>
<reference evidence="7" key="1">
    <citation type="submission" date="2022-08" db="EMBL/GenBank/DDBJ databases">
        <authorList>
            <person name="Gutierrez-Valencia J."/>
        </authorList>
    </citation>
    <scope>NUCLEOTIDE SEQUENCE</scope>
</reference>
<sequence>QTSKKWAKRIQDEWRILEKNLPDSIYVRAYESRMDLLRAVIVGADGTPYSDGLFFFDISFPVEYPSVPPEVHYHVGGLDINPNLYSNGYVCLSLLGTWSGSHNENWQPSFSNVLQVLLSIQALLLNEKPYFNEPSYEDFKGTPEGEIESLEYNEEIFLLSLKTMDYSMRRPPKHFKDFVKDHFHSRAKDIMVTCKAYMSGAQFGCLVKGGIQDLNRGAKSCSPNFTGSLPAHMDMLGNVYQTWSKRIMKGIYFKLF</sequence>
<dbReference type="Gene3D" id="3.10.110.10">
    <property type="entry name" value="Ubiquitin Conjugating Enzyme"/>
    <property type="match status" value="1"/>
</dbReference>
<feature type="non-terminal residue" evidence="7">
    <location>
        <position position="1"/>
    </location>
</feature>
<dbReference type="EMBL" id="CAMGYJ010000009">
    <property type="protein sequence ID" value="CAI0546314.1"/>
    <property type="molecule type" value="Genomic_DNA"/>
</dbReference>
<dbReference type="Proteomes" id="UP001154282">
    <property type="component" value="Unassembled WGS sequence"/>
</dbReference>
<dbReference type="SUPFAM" id="SSF54495">
    <property type="entry name" value="UBC-like"/>
    <property type="match status" value="1"/>
</dbReference>
<dbReference type="PANTHER" id="PTHR46116">
    <property type="entry name" value="(E3-INDEPENDENT) E2 UBIQUITIN-CONJUGATING ENZYME"/>
    <property type="match status" value="1"/>
</dbReference>
<keyword evidence="5" id="KW-0067">ATP-binding</keyword>
<keyword evidence="4" id="KW-0833">Ubl conjugation pathway</keyword>
<dbReference type="InterPro" id="IPR016135">
    <property type="entry name" value="UBQ-conjugating_enzyme/RWD"/>
</dbReference>
<keyword evidence="3" id="KW-0547">Nucleotide-binding</keyword>
<dbReference type="AlphaFoldDB" id="A0AAV0QLA3"/>
<organism evidence="7 8">
    <name type="scientific">Linum tenue</name>
    <dbReference type="NCBI Taxonomy" id="586396"/>
    <lineage>
        <taxon>Eukaryota</taxon>
        <taxon>Viridiplantae</taxon>
        <taxon>Streptophyta</taxon>
        <taxon>Embryophyta</taxon>
        <taxon>Tracheophyta</taxon>
        <taxon>Spermatophyta</taxon>
        <taxon>Magnoliopsida</taxon>
        <taxon>eudicotyledons</taxon>
        <taxon>Gunneridae</taxon>
        <taxon>Pentapetalae</taxon>
        <taxon>rosids</taxon>
        <taxon>fabids</taxon>
        <taxon>Malpighiales</taxon>
        <taxon>Linaceae</taxon>
        <taxon>Linum</taxon>
    </lineage>
</organism>
<accession>A0AAV0QLA3</accession>
<dbReference type="PANTHER" id="PTHR46116:SF41">
    <property type="entry name" value="UBIQUITIN-CONJUGATING ENZYME E2 25-RELATED"/>
    <property type="match status" value="1"/>
</dbReference>
<dbReference type="GO" id="GO:0005524">
    <property type="term" value="F:ATP binding"/>
    <property type="evidence" value="ECO:0007669"/>
    <property type="project" value="UniProtKB-KW"/>
</dbReference>
<dbReference type="Pfam" id="PF00179">
    <property type="entry name" value="UQ_con"/>
    <property type="match status" value="1"/>
</dbReference>
<dbReference type="GO" id="GO:0061631">
    <property type="term" value="F:ubiquitin conjugating enzyme activity"/>
    <property type="evidence" value="ECO:0007669"/>
    <property type="project" value="UniProtKB-EC"/>
</dbReference>
<dbReference type="FunFam" id="3.10.110.10:FF:000028">
    <property type="entry name" value="Probable ubiquitin-conjugating enzyme E2 23"/>
    <property type="match status" value="1"/>
</dbReference>
<evidence type="ECO:0000259" key="6">
    <source>
        <dbReference type="PROSITE" id="PS50127"/>
    </source>
</evidence>
<name>A0AAV0QLA3_9ROSI</name>